<accession>A0A8B8N8B8</accession>
<dbReference type="FunFam" id="3.40.1810.10:FF:000006">
    <property type="entry name" value="Agamous-like MADS-box protein AGL62"/>
    <property type="match status" value="1"/>
</dbReference>
<dbReference type="OrthoDB" id="1898716at2759"/>
<dbReference type="InterPro" id="IPR002100">
    <property type="entry name" value="TF_MADSbox"/>
</dbReference>
<keyword evidence="2" id="KW-0805">Transcription regulation</keyword>
<proteinExistence type="predicted"/>
<dbReference type="KEGG" id="rarg:115732149"/>
<comment type="subcellular location">
    <subcellularLocation>
        <location evidence="1">Nucleus</location>
    </subcellularLocation>
</comment>
<dbReference type="PANTHER" id="PTHR11945:SF725">
    <property type="entry name" value="AGAMOUS-LIKE 58-RELATED"/>
    <property type="match status" value="1"/>
</dbReference>
<sequence length="184" mass="21443">MAGRQTRGRQRIDMKRIENENDRLITFSKRRSGIYKKSNELVTLCGAQVGVAVFSPAGKPFSFAHPSIDAVANWFLNRNPPPNDRSHALVESYRRVRLNELNQRQEELINQIQAEQARNEVLKRLTEGKRDAAWWEAPIEELNREELYQMKARMEDLRRTLQKSIDQRIRGEPCASIEGQKLEK</sequence>
<feature type="domain" description="MADS-box" evidence="7">
    <location>
        <begin position="7"/>
        <end position="67"/>
    </location>
</feature>
<evidence type="ECO:0000256" key="6">
    <source>
        <dbReference type="SAM" id="Coils"/>
    </source>
</evidence>
<feature type="coiled-coil region" evidence="6">
    <location>
        <begin position="95"/>
        <end position="167"/>
    </location>
</feature>
<dbReference type="GeneID" id="115732149"/>
<evidence type="ECO:0000313" key="8">
    <source>
        <dbReference type="Proteomes" id="UP000827889"/>
    </source>
</evidence>
<dbReference type="InterPro" id="IPR036879">
    <property type="entry name" value="TF_MADSbox_sf"/>
</dbReference>
<dbReference type="PRINTS" id="PR00404">
    <property type="entry name" value="MADSDOMAIN"/>
</dbReference>
<keyword evidence="3" id="KW-0238">DNA-binding</keyword>
<dbReference type="GO" id="GO:0000978">
    <property type="term" value="F:RNA polymerase II cis-regulatory region sequence-specific DNA binding"/>
    <property type="evidence" value="ECO:0007669"/>
    <property type="project" value="TreeGrafter"/>
</dbReference>
<gene>
    <name evidence="9" type="primary">LOC115732149</name>
</gene>
<evidence type="ECO:0000256" key="4">
    <source>
        <dbReference type="ARBA" id="ARBA00023163"/>
    </source>
</evidence>
<evidence type="ECO:0000256" key="3">
    <source>
        <dbReference type="ARBA" id="ARBA00023125"/>
    </source>
</evidence>
<dbReference type="Gene3D" id="3.40.1810.10">
    <property type="entry name" value="Transcription factor, MADS-box"/>
    <property type="match status" value="1"/>
</dbReference>
<evidence type="ECO:0000256" key="5">
    <source>
        <dbReference type="ARBA" id="ARBA00023242"/>
    </source>
</evidence>
<keyword evidence="6" id="KW-0175">Coiled coil</keyword>
<dbReference type="RefSeq" id="XP_030518671.1">
    <property type="nucleotide sequence ID" value="XM_030662811.2"/>
</dbReference>
<evidence type="ECO:0000256" key="1">
    <source>
        <dbReference type="ARBA" id="ARBA00004123"/>
    </source>
</evidence>
<evidence type="ECO:0000259" key="7">
    <source>
        <dbReference type="PROSITE" id="PS50066"/>
    </source>
</evidence>
<dbReference type="GO" id="GO:0000981">
    <property type="term" value="F:DNA-binding transcription factor activity, RNA polymerase II-specific"/>
    <property type="evidence" value="ECO:0007669"/>
    <property type="project" value="TreeGrafter"/>
</dbReference>
<dbReference type="SMART" id="SM00432">
    <property type="entry name" value="MADS"/>
    <property type="match status" value="1"/>
</dbReference>
<dbReference type="Pfam" id="PF00319">
    <property type="entry name" value="SRF-TF"/>
    <property type="match status" value="1"/>
</dbReference>
<dbReference type="Proteomes" id="UP000827889">
    <property type="component" value="Chromosome 3"/>
</dbReference>
<evidence type="ECO:0000256" key="2">
    <source>
        <dbReference type="ARBA" id="ARBA00023015"/>
    </source>
</evidence>
<keyword evidence="8" id="KW-1185">Reference proteome</keyword>
<keyword evidence="5" id="KW-0539">Nucleus</keyword>
<dbReference type="Gene3D" id="6.10.140.920">
    <property type="match status" value="1"/>
</dbReference>
<dbReference type="GO" id="GO:0005634">
    <property type="term" value="C:nucleus"/>
    <property type="evidence" value="ECO:0007669"/>
    <property type="project" value="UniProtKB-SubCell"/>
</dbReference>
<organism evidence="8 9">
    <name type="scientific">Rhodamnia argentea</name>
    <dbReference type="NCBI Taxonomy" id="178133"/>
    <lineage>
        <taxon>Eukaryota</taxon>
        <taxon>Viridiplantae</taxon>
        <taxon>Streptophyta</taxon>
        <taxon>Embryophyta</taxon>
        <taxon>Tracheophyta</taxon>
        <taxon>Spermatophyta</taxon>
        <taxon>Magnoliopsida</taxon>
        <taxon>eudicotyledons</taxon>
        <taxon>Gunneridae</taxon>
        <taxon>Pentapetalae</taxon>
        <taxon>rosids</taxon>
        <taxon>malvids</taxon>
        <taxon>Myrtales</taxon>
        <taxon>Myrtaceae</taxon>
        <taxon>Myrtoideae</taxon>
        <taxon>Myrteae</taxon>
        <taxon>Australasian group</taxon>
        <taxon>Rhodamnia</taxon>
    </lineage>
</organism>
<keyword evidence="4" id="KW-0804">Transcription</keyword>
<name>A0A8B8N8B8_9MYRT</name>
<dbReference type="GO" id="GO:0046983">
    <property type="term" value="F:protein dimerization activity"/>
    <property type="evidence" value="ECO:0007669"/>
    <property type="project" value="InterPro"/>
</dbReference>
<protein>
    <submittedName>
        <fullName evidence="9">Agamous-like MADS-box protein AGL62</fullName>
    </submittedName>
</protein>
<evidence type="ECO:0000313" key="9">
    <source>
        <dbReference type="RefSeq" id="XP_030518671.1"/>
    </source>
</evidence>
<dbReference type="AlphaFoldDB" id="A0A8B8N8B8"/>
<dbReference type="PROSITE" id="PS50066">
    <property type="entry name" value="MADS_BOX_2"/>
    <property type="match status" value="1"/>
</dbReference>
<dbReference type="SUPFAM" id="SSF55455">
    <property type="entry name" value="SRF-like"/>
    <property type="match status" value="1"/>
</dbReference>
<dbReference type="PANTHER" id="PTHR11945">
    <property type="entry name" value="MADS BOX PROTEIN"/>
    <property type="match status" value="1"/>
</dbReference>
<reference evidence="9" key="1">
    <citation type="submission" date="2025-08" db="UniProtKB">
        <authorList>
            <consortium name="RefSeq"/>
        </authorList>
    </citation>
    <scope>IDENTIFICATION</scope>
    <source>
        <tissue evidence="9">Leaf</tissue>
    </source>
</reference>